<dbReference type="RefSeq" id="WP_284679479.1">
    <property type="nucleotide sequence ID" value="NZ_CP060096.1"/>
</dbReference>
<evidence type="ECO:0000313" key="9">
    <source>
        <dbReference type="EMBL" id="QSZ26795.1"/>
    </source>
</evidence>
<keyword evidence="4" id="KW-0309">Germination</keyword>
<dbReference type="PANTHER" id="PTHR34975">
    <property type="entry name" value="SPORE GERMINATION PROTEIN A2"/>
    <property type="match status" value="1"/>
</dbReference>
<evidence type="ECO:0000256" key="8">
    <source>
        <dbReference type="SAM" id="Phobius"/>
    </source>
</evidence>
<feature type="transmembrane region" description="Helical" evidence="8">
    <location>
        <begin position="127"/>
        <end position="144"/>
    </location>
</feature>
<feature type="transmembrane region" description="Helical" evidence="8">
    <location>
        <begin position="311"/>
        <end position="329"/>
    </location>
</feature>
<feature type="transmembrane region" description="Helical" evidence="8">
    <location>
        <begin position="349"/>
        <end position="368"/>
    </location>
</feature>
<name>A0A975AUP6_9THEO</name>
<evidence type="ECO:0000256" key="3">
    <source>
        <dbReference type="ARBA" id="ARBA00022448"/>
    </source>
</evidence>
<dbReference type="Proteomes" id="UP000671913">
    <property type="component" value="Chromosome"/>
</dbReference>
<dbReference type="AlphaFoldDB" id="A0A975AUP6"/>
<feature type="transmembrane region" description="Helical" evidence="8">
    <location>
        <begin position="278"/>
        <end position="299"/>
    </location>
</feature>
<dbReference type="EMBL" id="CP060096">
    <property type="protein sequence ID" value="QSZ26795.1"/>
    <property type="molecule type" value="Genomic_DNA"/>
</dbReference>
<dbReference type="Pfam" id="PF03845">
    <property type="entry name" value="Spore_permease"/>
    <property type="match status" value="1"/>
</dbReference>
<dbReference type="GO" id="GO:0009847">
    <property type="term" value="P:spore germination"/>
    <property type="evidence" value="ECO:0007669"/>
    <property type="project" value="InterPro"/>
</dbReference>
<evidence type="ECO:0000256" key="6">
    <source>
        <dbReference type="ARBA" id="ARBA00022989"/>
    </source>
</evidence>
<dbReference type="KEGG" id="aaut:ACETAC_07840"/>
<dbReference type="PANTHER" id="PTHR34975:SF2">
    <property type="entry name" value="SPORE GERMINATION PROTEIN A2"/>
    <property type="match status" value="1"/>
</dbReference>
<evidence type="ECO:0000256" key="2">
    <source>
        <dbReference type="ARBA" id="ARBA00007998"/>
    </source>
</evidence>
<dbReference type="GO" id="GO:0016020">
    <property type="term" value="C:membrane"/>
    <property type="evidence" value="ECO:0007669"/>
    <property type="project" value="UniProtKB-SubCell"/>
</dbReference>
<feature type="transmembrane region" description="Helical" evidence="8">
    <location>
        <begin position="156"/>
        <end position="173"/>
    </location>
</feature>
<proteinExistence type="inferred from homology"/>
<feature type="transmembrane region" description="Helical" evidence="8">
    <location>
        <begin position="193"/>
        <end position="213"/>
    </location>
</feature>
<keyword evidence="7 8" id="KW-0472">Membrane</keyword>
<reference evidence="9" key="1">
    <citation type="submission" date="2020-08" db="EMBL/GenBank/DDBJ databases">
        <title>Genomic insights into the carbon and energy metabolism of the first obligate autotrophic acetogenic bacterium Aceticella autotrophica gen. nov., sp. nov.</title>
        <authorList>
            <person name="Toshchakov S.V."/>
            <person name="Elcheninov A.G."/>
            <person name="Kublanov I.V."/>
            <person name="Frolov E.N."/>
            <person name="Lebedinsky A.V."/>
        </authorList>
    </citation>
    <scope>NUCLEOTIDE SEQUENCE</scope>
    <source>
        <strain evidence="9">3443-3Ac</strain>
    </source>
</reference>
<keyword evidence="5 8" id="KW-0812">Transmembrane</keyword>
<protein>
    <submittedName>
        <fullName evidence="9">Endospore germination permease</fullName>
    </submittedName>
</protein>
<accession>A0A975AUP6</accession>
<feature type="transmembrane region" description="Helical" evidence="8">
    <location>
        <begin position="21"/>
        <end position="44"/>
    </location>
</feature>
<comment type="similarity">
    <text evidence="2">Belongs to the amino acid-polyamine-organocation (APC) superfamily. Spore germination protein (SGP) (TC 2.A.3.9) family.</text>
</comment>
<dbReference type="Gene3D" id="1.20.1740.10">
    <property type="entry name" value="Amino acid/polyamine transporter I"/>
    <property type="match status" value="1"/>
</dbReference>
<evidence type="ECO:0000256" key="4">
    <source>
        <dbReference type="ARBA" id="ARBA00022544"/>
    </source>
</evidence>
<evidence type="ECO:0000313" key="10">
    <source>
        <dbReference type="Proteomes" id="UP000671913"/>
    </source>
</evidence>
<feature type="transmembrane region" description="Helical" evidence="8">
    <location>
        <begin position="225"/>
        <end position="249"/>
    </location>
</feature>
<evidence type="ECO:0000256" key="5">
    <source>
        <dbReference type="ARBA" id="ARBA00022692"/>
    </source>
</evidence>
<evidence type="ECO:0000256" key="1">
    <source>
        <dbReference type="ARBA" id="ARBA00004141"/>
    </source>
</evidence>
<comment type="subcellular location">
    <subcellularLocation>
        <location evidence="1">Membrane</location>
        <topology evidence="1">Multi-pass membrane protein</topology>
    </subcellularLocation>
</comment>
<sequence>MFENMKKNEITSEKKISIKQLIYIIVTIVITTESVFLPSFVASYAKEDSWISVIISTIFSALIFIIYYNLAMMFKDQNFFEYIEKIVGKFMGKIISILFILFFLNVIFVVTRQLIEIMGNAFMPKTPSLVFLVVTLIPVMYAVSKDFSSIVKVNEILLPYGLFALIFIVALSLPNIKIDNFMPILAKGILPPIIGSFPITSWVLESVILLAIFPQIEQKEKALKGGLLSILIIGFISFLGLIAIGIFSAEVTTNMQFPLLEVTRNIRTGIYTQRFDSLIMSIWIAGIYIKITVFTYLFLKGLTEILKCNDQKFALIPMGIFLSILPIYGCKDMGYFYQYLKKIFTTENLIVEIIIPLLLFLIAKIKGLDKKEQNNK</sequence>
<dbReference type="NCBIfam" id="TIGR00912">
    <property type="entry name" value="2A0309"/>
    <property type="match status" value="1"/>
</dbReference>
<feature type="transmembrane region" description="Helical" evidence="8">
    <location>
        <begin position="50"/>
        <end position="70"/>
    </location>
</feature>
<evidence type="ECO:0000256" key="7">
    <source>
        <dbReference type="ARBA" id="ARBA00023136"/>
    </source>
</evidence>
<keyword evidence="3" id="KW-0813">Transport</keyword>
<organism evidence="9 10">
    <name type="scientific">Aceticella autotrophica</name>
    <dbReference type="NCBI Taxonomy" id="2755338"/>
    <lineage>
        <taxon>Bacteria</taxon>
        <taxon>Bacillati</taxon>
        <taxon>Bacillota</taxon>
        <taxon>Clostridia</taxon>
        <taxon>Thermoanaerobacterales</taxon>
        <taxon>Thermoanaerobacteraceae</taxon>
        <taxon>Aceticella</taxon>
    </lineage>
</organism>
<keyword evidence="10" id="KW-1185">Reference proteome</keyword>
<gene>
    <name evidence="9" type="ORF">ACETAC_07840</name>
</gene>
<keyword evidence="6 8" id="KW-1133">Transmembrane helix</keyword>
<feature type="transmembrane region" description="Helical" evidence="8">
    <location>
        <begin position="90"/>
        <end position="115"/>
    </location>
</feature>
<dbReference type="InterPro" id="IPR004761">
    <property type="entry name" value="Spore_GerAB"/>
</dbReference>